<comment type="cofactor">
    <cofactor evidence="1 15">
        <name>pyridoxal 5'-phosphate</name>
        <dbReference type="ChEBI" id="CHEBI:597326"/>
    </cofactor>
</comment>
<name>A0ABS4H6E5_9BACL</name>
<dbReference type="InterPro" id="IPR005786">
    <property type="entry name" value="B_amino_transII"/>
</dbReference>
<evidence type="ECO:0000256" key="17">
    <source>
        <dbReference type="RuleBase" id="RU004519"/>
    </source>
</evidence>
<accession>A0ABS4H6E5</accession>
<comment type="pathway">
    <text evidence="4 17">Amino-acid biosynthesis; L-leucine biosynthesis; L-leucine from 3-methyl-2-oxobutanoate: step 4/4.</text>
</comment>
<evidence type="ECO:0000256" key="6">
    <source>
        <dbReference type="ARBA" id="ARBA00022576"/>
    </source>
</evidence>
<evidence type="ECO:0000256" key="5">
    <source>
        <dbReference type="ARBA" id="ARBA00009320"/>
    </source>
</evidence>
<dbReference type="NCBIfam" id="TIGR01123">
    <property type="entry name" value="ilvE_II"/>
    <property type="match status" value="1"/>
</dbReference>
<dbReference type="Gene3D" id="3.30.470.10">
    <property type="match status" value="1"/>
</dbReference>
<evidence type="ECO:0000313" key="18">
    <source>
        <dbReference type="EMBL" id="MBP1938108.1"/>
    </source>
</evidence>
<evidence type="ECO:0000256" key="15">
    <source>
        <dbReference type="RuleBase" id="RU004516"/>
    </source>
</evidence>
<dbReference type="EMBL" id="JAGGKP010000010">
    <property type="protein sequence ID" value="MBP1938108.1"/>
    <property type="molecule type" value="Genomic_DNA"/>
</dbReference>
<keyword evidence="6 16" id="KW-0032">Aminotransferase</keyword>
<proteinExistence type="inferred from homology"/>
<keyword evidence="8 16" id="KW-0808">Transferase</keyword>
<gene>
    <name evidence="18" type="ORF">J2Z20_003026</name>
</gene>
<evidence type="ECO:0000256" key="16">
    <source>
        <dbReference type="RuleBase" id="RU004517"/>
    </source>
</evidence>
<comment type="pathway">
    <text evidence="3 17">Amino-acid biosynthesis; L-valine biosynthesis; L-valine from pyruvate: step 4/4.</text>
</comment>
<comment type="pathway">
    <text evidence="2 17">Amino-acid biosynthesis; L-isoleucine biosynthesis; L-isoleucine from 2-oxobutanoate: step 4/4.</text>
</comment>
<evidence type="ECO:0000256" key="10">
    <source>
        <dbReference type="ARBA" id="ARBA00023304"/>
    </source>
</evidence>
<evidence type="ECO:0000256" key="2">
    <source>
        <dbReference type="ARBA" id="ARBA00004824"/>
    </source>
</evidence>
<dbReference type="PIRSF" id="PIRSF006468">
    <property type="entry name" value="BCAT1"/>
    <property type="match status" value="1"/>
</dbReference>
<evidence type="ECO:0000256" key="9">
    <source>
        <dbReference type="ARBA" id="ARBA00022898"/>
    </source>
</evidence>
<comment type="catalytic activity">
    <reaction evidence="11 16">
        <text>L-valine + 2-oxoglutarate = 3-methyl-2-oxobutanoate + L-glutamate</text>
        <dbReference type="Rhea" id="RHEA:24813"/>
        <dbReference type="ChEBI" id="CHEBI:11851"/>
        <dbReference type="ChEBI" id="CHEBI:16810"/>
        <dbReference type="ChEBI" id="CHEBI:29985"/>
        <dbReference type="ChEBI" id="CHEBI:57762"/>
        <dbReference type="EC" id="2.6.1.42"/>
    </reaction>
</comment>
<dbReference type="InterPro" id="IPR033939">
    <property type="entry name" value="BCAT_family"/>
</dbReference>
<evidence type="ECO:0000256" key="11">
    <source>
        <dbReference type="ARBA" id="ARBA00048212"/>
    </source>
</evidence>
<dbReference type="InterPro" id="IPR043131">
    <property type="entry name" value="BCAT-like_N"/>
</dbReference>
<evidence type="ECO:0000256" key="1">
    <source>
        <dbReference type="ARBA" id="ARBA00001933"/>
    </source>
</evidence>
<sequence length="356" mass="39991">MEGQLKIERREVLKEKPDFSRLGFGQYFTDHMLIIDYKEGKGWHDARIVPYAPITLDPAAMVFHYGQTVFEGLKAFKTTDNRVLLFRPEKNFARLNRSNDRLTIPQIDEEQVLEALKALISLEKDWIPTEPGTSLYIRPFIIATEPCLGVRASHEYKLMVILSPVGAYYAEGLEPVHINVESKYVRAVRGGTGAAKTAGNYASSIKAQVEAKESGYSQVLWLDGIEQRYIEEVGSMNVFFKIDGQVLTPELNGSILDGVTRDSIITLLKEWGIPVVERKLSIEELHEAYQNGTFEEAFGTGTAAVISPIGELNWLNHKMIINDGKIGELSQKLYDTITGIQTGKLADPFHWVVEVN</sequence>
<dbReference type="PANTHER" id="PTHR11825:SF44">
    <property type="entry name" value="BRANCHED-CHAIN-AMINO-ACID AMINOTRANSFERASE"/>
    <property type="match status" value="1"/>
</dbReference>
<dbReference type="InterPro" id="IPR043132">
    <property type="entry name" value="BCAT-like_C"/>
</dbReference>
<dbReference type="InterPro" id="IPR036038">
    <property type="entry name" value="Aminotransferase-like"/>
</dbReference>
<comment type="caution">
    <text evidence="18">The sequence shown here is derived from an EMBL/GenBank/DDBJ whole genome shotgun (WGS) entry which is preliminary data.</text>
</comment>
<dbReference type="RefSeq" id="WP_209851974.1">
    <property type="nucleotide sequence ID" value="NZ_CBCRVE010000004.1"/>
</dbReference>
<evidence type="ECO:0000256" key="4">
    <source>
        <dbReference type="ARBA" id="ARBA00005072"/>
    </source>
</evidence>
<evidence type="ECO:0000256" key="14">
    <source>
        <dbReference type="RuleBase" id="RU004106"/>
    </source>
</evidence>
<dbReference type="InterPro" id="IPR018300">
    <property type="entry name" value="Aminotrans_IV_CS"/>
</dbReference>
<protein>
    <recommendedName>
        <fullName evidence="16">Branched-chain-amino-acid aminotransferase</fullName>
        <ecNumber evidence="16">2.6.1.42</ecNumber>
    </recommendedName>
</protein>
<dbReference type="Pfam" id="PF01063">
    <property type="entry name" value="Aminotran_4"/>
    <property type="match status" value="1"/>
</dbReference>
<keyword evidence="9 15" id="KW-0663">Pyridoxal phosphate</keyword>
<organism evidence="18 19">
    <name type="scientific">Paenibacillus sediminis</name>
    <dbReference type="NCBI Taxonomy" id="664909"/>
    <lineage>
        <taxon>Bacteria</taxon>
        <taxon>Bacillati</taxon>
        <taxon>Bacillota</taxon>
        <taxon>Bacilli</taxon>
        <taxon>Bacillales</taxon>
        <taxon>Paenibacillaceae</taxon>
        <taxon>Paenibacillus</taxon>
    </lineage>
</organism>
<evidence type="ECO:0000313" key="19">
    <source>
        <dbReference type="Proteomes" id="UP001519273"/>
    </source>
</evidence>
<evidence type="ECO:0000256" key="13">
    <source>
        <dbReference type="ARBA" id="ARBA00049229"/>
    </source>
</evidence>
<dbReference type="NCBIfam" id="NF009897">
    <property type="entry name" value="PRK13357.1"/>
    <property type="match status" value="1"/>
</dbReference>
<comment type="catalytic activity">
    <reaction evidence="12 16">
        <text>L-isoleucine + 2-oxoglutarate = (S)-3-methyl-2-oxopentanoate + L-glutamate</text>
        <dbReference type="Rhea" id="RHEA:24801"/>
        <dbReference type="ChEBI" id="CHEBI:16810"/>
        <dbReference type="ChEBI" id="CHEBI:29985"/>
        <dbReference type="ChEBI" id="CHEBI:35146"/>
        <dbReference type="ChEBI" id="CHEBI:58045"/>
        <dbReference type="EC" id="2.6.1.42"/>
    </reaction>
</comment>
<dbReference type="PANTHER" id="PTHR11825">
    <property type="entry name" value="SUBGROUP IIII AMINOTRANSFERASE"/>
    <property type="match status" value="1"/>
</dbReference>
<evidence type="ECO:0000256" key="12">
    <source>
        <dbReference type="ARBA" id="ARBA00048798"/>
    </source>
</evidence>
<dbReference type="EC" id="2.6.1.42" evidence="16"/>
<evidence type="ECO:0000256" key="3">
    <source>
        <dbReference type="ARBA" id="ARBA00004931"/>
    </source>
</evidence>
<dbReference type="Gene3D" id="3.20.10.10">
    <property type="entry name" value="D-amino Acid Aminotransferase, subunit A, domain 2"/>
    <property type="match status" value="1"/>
</dbReference>
<dbReference type="PROSITE" id="PS00770">
    <property type="entry name" value="AA_TRANSFER_CLASS_4"/>
    <property type="match status" value="1"/>
</dbReference>
<keyword evidence="10 16" id="KW-0100">Branched-chain amino acid biosynthesis</keyword>
<dbReference type="SUPFAM" id="SSF56752">
    <property type="entry name" value="D-aminoacid aminotransferase-like PLP-dependent enzymes"/>
    <property type="match status" value="1"/>
</dbReference>
<keyword evidence="7 16" id="KW-0028">Amino-acid biosynthesis</keyword>
<dbReference type="CDD" id="cd01557">
    <property type="entry name" value="BCAT_beta_family"/>
    <property type="match status" value="1"/>
</dbReference>
<keyword evidence="19" id="KW-1185">Reference proteome</keyword>
<evidence type="ECO:0000256" key="8">
    <source>
        <dbReference type="ARBA" id="ARBA00022679"/>
    </source>
</evidence>
<comment type="similarity">
    <text evidence="5 14">Belongs to the class-IV pyridoxal-phosphate-dependent aminotransferase family.</text>
</comment>
<dbReference type="Proteomes" id="UP001519273">
    <property type="component" value="Unassembled WGS sequence"/>
</dbReference>
<evidence type="ECO:0000256" key="7">
    <source>
        <dbReference type="ARBA" id="ARBA00022605"/>
    </source>
</evidence>
<dbReference type="GO" id="GO:0004084">
    <property type="term" value="F:branched-chain-amino-acid transaminase activity"/>
    <property type="evidence" value="ECO:0007669"/>
    <property type="project" value="UniProtKB-EC"/>
</dbReference>
<reference evidence="18 19" key="1">
    <citation type="submission" date="2021-03" db="EMBL/GenBank/DDBJ databases">
        <title>Genomic Encyclopedia of Type Strains, Phase IV (KMG-IV): sequencing the most valuable type-strain genomes for metagenomic binning, comparative biology and taxonomic classification.</title>
        <authorList>
            <person name="Goeker M."/>
        </authorList>
    </citation>
    <scope>NUCLEOTIDE SEQUENCE [LARGE SCALE GENOMIC DNA]</scope>
    <source>
        <strain evidence="18 19">DSM 23491</strain>
    </source>
</reference>
<comment type="catalytic activity">
    <reaction evidence="13 16">
        <text>L-leucine + 2-oxoglutarate = 4-methyl-2-oxopentanoate + L-glutamate</text>
        <dbReference type="Rhea" id="RHEA:18321"/>
        <dbReference type="ChEBI" id="CHEBI:16810"/>
        <dbReference type="ChEBI" id="CHEBI:17865"/>
        <dbReference type="ChEBI" id="CHEBI:29985"/>
        <dbReference type="ChEBI" id="CHEBI:57427"/>
        <dbReference type="EC" id="2.6.1.42"/>
    </reaction>
</comment>
<dbReference type="InterPro" id="IPR001544">
    <property type="entry name" value="Aminotrans_IV"/>
</dbReference>